<gene>
    <name evidence="2" type="ORF">KPL81_15730</name>
</gene>
<evidence type="ECO:0000313" key="2">
    <source>
        <dbReference type="EMBL" id="MBW6392603.1"/>
    </source>
</evidence>
<dbReference type="RefSeq" id="WP_219792997.1">
    <property type="nucleotide sequence ID" value="NZ_JAHYCA010000006.1"/>
</dbReference>
<dbReference type="EMBL" id="JAHYCA010000006">
    <property type="protein sequence ID" value="MBW6392603.1"/>
    <property type="molecule type" value="Genomic_DNA"/>
</dbReference>
<sequence length="92" mass="9811">MTDPEKAAFGEIRNADGKMFFGMNGKEGIVHLKKAGSLGGPLLAYLREDGVGQQDVTYDLGTIGVCAYAVLVAVVGFFIPAKTICLFCFLSF</sequence>
<keyword evidence="1" id="KW-1133">Transmembrane helix</keyword>
<reference evidence="2 3" key="1">
    <citation type="submission" date="2021-07" db="EMBL/GenBank/DDBJ databases">
        <authorList>
            <person name="So Y."/>
        </authorList>
    </citation>
    <scope>NUCLEOTIDE SEQUENCE [LARGE SCALE GENOMIC DNA]</scope>
    <source>
        <strain evidence="2 3">Y3S6</strain>
    </source>
</reference>
<keyword evidence="1" id="KW-0812">Transmembrane</keyword>
<dbReference type="Proteomes" id="UP000769617">
    <property type="component" value="Unassembled WGS sequence"/>
</dbReference>
<name>A0ABS6ZS11_9GAMM</name>
<accession>A0ABS6ZS11</accession>
<keyword evidence="3" id="KW-1185">Reference proteome</keyword>
<comment type="caution">
    <text evidence="2">The sequence shown here is derived from an EMBL/GenBank/DDBJ whole genome shotgun (WGS) entry which is preliminary data.</text>
</comment>
<organism evidence="2 3">
    <name type="scientific">Billgrantia antri</name>
    <dbReference type="NCBI Taxonomy" id="2846777"/>
    <lineage>
        <taxon>Bacteria</taxon>
        <taxon>Pseudomonadati</taxon>
        <taxon>Pseudomonadota</taxon>
        <taxon>Gammaproteobacteria</taxon>
        <taxon>Oceanospirillales</taxon>
        <taxon>Halomonadaceae</taxon>
        <taxon>Billgrantia</taxon>
    </lineage>
</organism>
<evidence type="ECO:0000313" key="3">
    <source>
        <dbReference type="Proteomes" id="UP000769617"/>
    </source>
</evidence>
<proteinExistence type="predicted"/>
<keyword evidence="1" id="KW-0472">Membrane</keyword>
<protein>
    <submittedName>
        <fullName evidence="2">Uncharacterized protein</fullName>
    </submittedName>
</protein>
<feature type="transmembrane region" description="Helical" evidence="1">
    <location>
        <begin position="67"/>
        <end position="90"/>
    </location>
</feature>
<evidence type="ECO:0000256" key="1">
    <source>
        <dbReference type="SAM" id="Phobius"/>
    </source>
</evidence>